<organism evidence="2 3">
    <name type="scientific">Microbacterium elymi</name>
    <dbReference type="NCBI Taxonomy" id="2909587"/>
    <lineage>
        <taxon>Bacteria</taxon>
        <taxon>Bacillati</taxon>
        <taxon>Actinomycetota</taxon>
        <taxon>Actinomycetes</taxon>
        <taxon>Micrococcales</taxon>
        <taxon>Microbacteriaceae</taxon>
        <taxon>Microbacterium</taxon>
    </lineage>
</organism>
<gene>
    <name evidence="2" type="ORF">L2X98_30470</name>
</gene>
<evidence type="ECO:0000313" key="3">
    <source>
        <dbReference type="Proteomes" id="UP001054811"/>
    </source>
</evidence>
<reference evidence="2" key="1">
    <citation type="submission" date="2022-01" db="EMBL/GenBank/DDBJ databases">
        <title>Microbacterium eymi and Microbacterium rhizovicinus sp. nov., isolated from the rhizospheric soil of Elymus tsukushiensis, a plant native to the Dokdo Islands, Republic of Korea.</title>
        <authorList>
            <person name="Hwang Y.J."/>
        </authorList>
    </citation>
    <scope>NUCLEOTIDE SEQUENCE</scope>
    <source>
        <strain evidence="2">KUDC0405</strain>
    </source>
</reference>
<feature type="transmembrane region" description="Helical" evidence="1">
    <location>
        <begin position="51"/>
        <end position="72"/>
    </location>
</feature>
<accession>A0ABY5NI24</accession>
<keyword evidence="1" id="KW-1133">Transmembrane helix</keyword>
<dbReference type="RefSeq" id="WP_259611305.1">
    <property type="nucleotide sequence ID" value="NZ_CP091139.2"/>
</dbReference>
<keyword evidence="1" id="KW-0812">Transmembrane</keyword>
<proteinExistence type="predicted"/>
<dbReference type="SUPFAM" id="SSF103473">
    <property type="entry name" value="MFS general substrate transporter"/>
    <property type="match status" value="1"/>
</dbReference>
<name>A0ABY5NI24_9MICO</name>
<protein>
    <recommendedName>
        <fullName evidence="4">MFS transporter</fullName>
    </recommendedName>
</protein>
<evidence type="ECO:0008006" key="4">
    <source>
        <dbReference type="Google" id="ProtNLM"/>
    </source>
</evidence>
<dbReference type="Proteomes" id="UP001054811">
    <property type="component" value="Chromosome"/>
</dbReference>
<dbReference type="InterPro" id="IPR036259">
    <property type="entry name" value="MFS_trans_sf"/>
</dbReference>
<keyword evidence="1" id="KW-0472">Membrane</keyword>
<sequence length="76" mass="7688">MPTAAALNRATGTRMRTVRTLVILALLTAAAPLSIDIYTPSLPLIQDELGGGTALAQASVTACLLGIAVGSWPGGR</sequence>
<dbReference type="Gene3D" id="1.20.1720.10">
    <property type="entry name" value="Multidrug resistance protein D"/>
    <property type="match status" value="1"/>
</dbReference>
<feature type="transmembrane region" description="Helical" evidence="1">
    <location>
        <begin position="21"/>
        <end position="39"/>
    </location>
</feature>
<evidence type="ECO:0000256" key="1">
    <source>
        <dbReference type="SAM" id="Phobius"/>
    </source>
</evidence>
<dbReference type="EMBL" id="CP091139">
    <property type="protein sequence ID" value="UUT34779.1"/>
    <property type="molecule type" value="Genomic_DNA"/>
</dbReference>
<keyword evidence="3" id="KW-1185">Reference proteome</keyword>
<evidence type="ECO:0000313" key="2">
    <source>
        <dbReference type="EMBL" id="UUT34779.1"/>
    </source>
</evidence>